<proteinExistence type="predicted"/>
<organism evidence="1 2">
    <name type="scientific">Venustampulla echinocandica</name>
    <dbReference type="NCBI Taxonomy" id="2656787"/>
    <lineage>
        <taxon>Eukaryota</taxon>
        <taxon>Fungi</taxon>
        <taxon>Dikarya</taxon>
        <taxon>Ascomycota</taxon>
        <taxon>Pezizomycotina</taxon>
        <taxon>Leotiomycetes</taxon>
        <taxon>Helotiales</taxon>
        <taxon>Pleuroascaceae</taxon>
        <taxon>Venustampulla</taxon>
    </lineage>
</organism>
<accession>A0A370TBJ2</accession>
<dbReference type="STRING" id="2656787.A0A370TBJ2"/>
<sequence>MTTVLFFCTANVSVELIKEFVVESQKPEGTTNIWSLVRDPSQTEFDEGTVGPLDPVETGFLESSVDNLVKFMEGLPEEDETIVNDTLVILDGRSTRDKTVLIHHSVYEMPDDVEDGEWVDEKAIKSWKHWRVPFTSAAYLAMYLENNAYDFVKSWGFTAKKDNFVDQEGVLRLPTLPMKEFDMLDDDGWPA</sequence>
<reference evidence="1 2" key="1">
    <citation type="journal article" date="2018" name="IMA Fungus">
        <title>IMA Genome-F 9: Draft genome sequence of Annulohypoxylon stygium, Aspergillus mulundensis, Berkeleyomyces basicola (syn. Thielaviopsis basicola), Ceratocystis smalleyi, two Cercospora beticola strains, Coleophoma cylindrospora, Fusarium fracticaudum, Phialophora cf. hyalina, and Morchella septimelata.</title>
        <authorList>
            <person name="Wingfield B.D."/>
            <person name="Bills G.F."/>
            <person name="Dong Y."/>
            <person name="Huang W."/>
            <person name="Nel W.J."/>
            <person name="Swalarsk-Parry B.S."/>
            <person name="Vaghefi N."/>
            <person name="Wilken P.M."/>
            <person name="An Z."/>
            <person name="de Beer Z.W."/>
            <person name="De Vos L."/>
            <person name="Chen L."/>
            <person name="Duong T.A."/>
            <person name="Gao Y."/>
            <person name="Hammerbacher A."/>
            <person name="Kikkert J.R."/>
            <person name="Li Y."/>
            <person name="Li H."/>
            <person name="Li K."/>
            <person name="Li Q."/>
            <person name="Liu X."/>
            <person name="Ma X."/>
            <person name="Naidoo K."/>
            <person name="Pethybridge S.J."/>
            <person name="Sun J."/>
            <person name="Steenkamp E.T."/>
            <person name="van der Nest M.A."/>
            <person name="van Wyk S."/>
            <person name="Wingfield M.J."/>
            <person name="Xiong C."/>
            <person name="Yue Q."/>
            <person name="Zhang X."/>
        </authorList>
    </citation>
    <scope>NUCLEOTIDE SEQUENCE [LARGE SCALE GENOMIC DNA]</scope>
    <source>
        <strain evidence="1 2">BP 5553</strain>
    </source>
</reference>
<dbReference type="OrthoDB" id="4456803at2759"/>
<dbReference type="RefSeq" id="XP_031865555.1">
    <property type="nucleotide sequence ID" value="XM_032018256.1"/>
</dbReference>
<protein>
    <submittedName>
        <fullName evidence="1">Uncharacterized protein</fullName>
    </submittedName>
</protein>
<dbReference type="AlphaFoldDB" id="A0A370TBJ2"/>
<dbReference type="Proteomes" id="UP000254866">
    <property type="component" value="Unassembled WGS sequence"/>
</dbReference>
<comment type="caution">
    <text evidence="1">The sequence shown here is derived from an EMBL/GenBank/DDBJ whole genome shotgun (WGS) entry which is preliminary data.</text>
</comment>
<dbReference type="GeneID" id="43602482"/>
<name>A0A370TBJ2_9HELO</name>
<keyword evidence="2" id="KW-1185">Reference proteome</keyword>
<dbReference type="EMBL" id="NPIC01000012">
    <property type="protein sequence ID" value="RDL31424.1"/>
    <property type="molecule type" value="Genomic_DNA"/>
</dbReference>
<gene>
    <name evidence="1" type="ORF">BP5553_09633</name>
</gene>
<evidence type="ECO:0000313" key="2">
    <source>
        <dbReference type="Proteomes" id="UP000254866"/>
    </source>
</evidence>
<evidence type="ECO:0000313" key="1">
    <source>
        <dbReference type="EMBL" id="RDL31424.1"/>
    </source>
</evidence>